<dbReference type="SUPFAM" id="SSF52540">
    <property type="entry name" value="P-loop containing nucleoside triphosphate hydrolases"/>
    <property type="match status" value="1"/>
</dbReference>
<keyword evidence="13 16" id="KW-0472">Membrane</keyword>
<dbReference type="InterPro" id="IPR025669">
    <property type="entry name" value="AAA_dom"/>
</dbReference>
<dbReference type="InterPro" id="IPR027417">
    <property type="entry name" value="P-loop_NTPase"/>
</dbReference>
<dbReference type="Proteomes" id="UP001595828">
    <property type="component" value="Unassembled WGS sequence"/>
</dbReference>
<evidence type="ECO:0000256" key="2">
    <source>
        <dbReference type="ARBA" id="ARBA00007316"/>
    </source>
</evidence>
<name>A0ABV8RN51_9SPHN</name>
<keyword evidence="6" id="KW-0997">Cell inner membrane</keyword>
<sequence length="730" mass="78799">MVSSSLTGESDVDQFVRPLEIRSERLSFDRSEDSQLGQYATIIRRRKWIILAALLVAVLGALAYTFSATPLFRAKTVLQIQRESSRVVSSGEDIQPESAVSGTEFYQTQYGLLQSRSVALEAARKLRLADNLEFLTGYSGQDPAEISSLPRQTRLDRAVGLLEQHLQVTPVRNSGLVEVDFDAPSPRVAAQVSNAVAEAFITLNLQRRYDATGYARKFLETELAKVRGRLEDSERAVVNYADNQQLIEINRKVDPEGNTSGQSLSEIDLDVLNRSLAAARADRIEAQARAAAARAAGTSSEALNDQTLGQIRTSLAQLEAQYSRDLATFKPDYPAMVAMRQQIDALRKSANARGSNVGQSLNAVASAAAARESALQAQVNGLKSAVLDQNRRRIQLNIYQRDADTNRTLYDSLLERYKQIGVAGGIGVNNVAVVDRALEPTAPYTPNLLANLLLGLLAGVIFGLAAAFVLDQLDDAIKSPADMEKLLDLPLLGVVPKVSVERPSEELQDRTSALAEAYLAIQTSLNFSTSEGVPRTLAVTSANASEGKSTTAYAIAATLARLGKKVLLIDADMRNPSVHRMLGIDNNHGLVELLTHNAKLPEVTRPSTVDNLTVVTSGPIPPNPAELLTGESLSILLVEARKQFEYVVVDSPPILGLSDAPLIASAMSATVFVIAANSTSAKSAIGSLRRLMEAHAHIIGAVLTKFQAAEHGYSYNYSYSYGARKPAFGS</sequence>
<dbReference type="Pfam" id="PF13807">
    <property type="entry name" value="GNVR"/>
    <property type="match status" value="1"/>
</dbReference>
<evidence type="ECO:0000259" key="17">
    <source>
        <dbReference type="Pfam" id="PF02706"/>
    </source>
</evidence>
<evidence type="ECO:0000256" key="16">
    <source>
        <dbReference type="SAM" id="Phobius"/>
    </source>
</evidence>
<evidence type="ECO:0000256" key="6">
    <source>
        <dbReference type="ARBA" id="ARBA00022519"/>
    </source>
</evidence>
<dbReference type="CDD" id="cd05387">
    <property type="entry name" value="BY-kinase"/>
    <property type="match status" value="1"/>
</dbReference>
<evidence type="ECO:0000256" key="10">
    <source>
        <dbReference type="ARBA" id="ARBA00022777"/>
    </source>
</evidence>
<comment type="subcellular location">
    <subcellularLocation>
        <location evidence="1">Cell inner membrane</location>
        <topology evidence="1">Multi-pass membrane protein</topology>
    </subcellularLocation>
</comment>
<dbReference type="Gene3D" id="3.40.50.300">
    <property type="entry name" value="P-loop containing nucleotide triphosphate hydrolases"/>
    <property type="match status" value="1"/>
</dbReference>
<evidence type="ECO:0000313" key="20">
    <source>
        <dbReference type="EMBL" id="MFC4293980.1"/>
    </source>
</evidence>
<keyword evidence="7" id="KW-0808">Transferase</keyword>
<dbReference type="Pfam" id="PF13614">
    <property type="entry name" value="AAA_31"/>
    <property type="match status" value="1"/>
</dbReference>
<dbReference type="NCBIfam" id="TIGR01007">
    <property type="entry name" value="eps_fam"/>
    <property type="match status" value="1"/>
</dbReference>
<comment type="similarity">
    <text evidence="2">Belongs to the CpsD/CapB family.</text>
</comment>
<dbReference type="PANTHER" id="PTHR32309">
    <property type="entry name" value="TYROSINE-PROTEIN KINASE"/>
    <property type="match status" value="1"/>
</dbReference>
<dbReference type="InterPro" id="IPR005702">
    <property type="entry name" value="Wzc-like_C"/>
</dbReference>
<comment type="caution">
    <text evidence="20">The sequence shown here is derived from an EMBL/GenBank/DDBJ whole genome shotgun (WGS) entry which is preliminary data.</text>
</comment>
<feature type="domain" description="Tyrosine-protein kinase G-rich" evidence="19">
    <location>
        <begin position="400"/>
        <end position="469"/>
    </location>
</feature>
<dbReference type="PANTHER" id="PTHR32309:SF13">
    <property type="entry name" value="FERRIC ENTEROBACTIN TRANSPORT PROTEIN FEPE"/>
    <property type="match status" value="1"/>
</dbReference>
<evidence type="ECO:0000256" key="15">
    <source>
        <dbReference type="ARBA" id="ARBA00051245"/>
    </source>
</evidence>
<evidence type="ECO:0000256" key="11">
    <source>
        <dbReference type="ARBA" id="ARBA00022840"/>
    </source>
</evidence>
<evidence type="ECO:0000256" key="8">
    <source>
        <dbReference type="ARBA" id="ARBA00022692"/>
    </source>
</evidence>
<proteinExistence type="inferred from homology"/>
<evidence type="ECO:0000256" key="13">
    <source>
        <dbReference type="ARBA" id="ARBA00023136"/>
    </source>
</evidence>
<evidence type="ECO:0000256" key="12">
    <source>
        <dbReference type="ARBA" id="ARBA00022989"/>
    </source>
</evidence>
<evidence type="ECO:0000256" key="7">
    <source>
        <dbReference type="ARBA" id="ARBA00022679"/>
    </source>
</evidence>
<evidence type="ECO:0000256" key="4">
    <source>
        <dbReference type="ARBA" id="ARBA00011903"/>
    </source>
</evidence>
<keyword evidence="11" id="KW-0067">ATP-binding</keyword>
<dbReference type="InterPro" id="IPR003856">
    <property type="entry name" value="LPS_length_determ_N"/>
</dbReference>
<keyword evidence="21" id="KW-1185">Reference proteome</keyword>
<keyword evidence="9" id="KW-0547">Nucleotide-binding</keyword>
<evidence type="ECO:0000256" key="3">
    <source>
        <dbReference type="ARBA" id="ARBA00008883"/>
    </source>
</evidence>
<organism evidence="20 21">
    <name type="scientific">Novosphingobium tardum</name>
    <dbReference type="NCBI Taxonomy" id="1538021"/>
    <lineage>
        <taxon>Bacteria</taxon>
        <taxon>Pseudomonadati</taxon>
        <taxon>Pseudomonadota</taxon>
        <taxon>Alphaproteobacteria</taxon>
        <taxon>Sphingomonadales</taxon>
        <taxon>Sphingomonadaceae</taxon>
        <taxon>Novosphingobium</taxon>
    </lineage>
</organism>
<comment type="similarity">
    <text evidence="3">Belongs to the etk/wzc family.</text>
</comment>
<evidence type="ECO:0000256" key="14">
    <source>
        <dbReference type="ARBA" id="ARBA00023137"/>
    </source>
</evidence>
<evidence type="ECO:0000259" key="18">
    <source>
        <dbReference type="Pfam" id="PF13614"/>
    </source>
</evidence>
<protein>
    <recommendedName>
        <fullName evidence="4">non-specific protein-tyrosine kinase</fullName>
        <ecNumber evidence="4">2.7.10.2</ecNumber>
    </recommendedName>
</protein>
<keyword evidence="12 16" id="KW-1133">Transmembrane helix</keyword>
<keyword evidence="5" id="KW-1003">Cell membrane</keyword>
<dbReference type="InterPro" id="IPR050445">
    <property type="entry name" value="Bact_polysacc_biosynth/exp"/>
</dbReference>
<evidence type="ECO:0000256" key="9">
    <source>
        <dbReference type="ARBA" id="ARBA00022741"/>
    </source>
</evidence>
<comment type="catalytic activity">
    <reaction evidence="15">
        <text>L-tyrosyl-[protein] + ATP = O-phospho-L-tyrosyl-[protein] + ADP + H(+)</text>
        <dbReference type="Rhea" id="RHEA:10596"/>
        <dbReference type="Rhea" id="RHEA-COMP:10136"/>
        <dbReference type="Rhea" id="RHEA-COMP:20101"/>
        <dbReference type="ChEBI" id="CHEBI:15378"/>
        <dbReference type="ChEBI" id="CHEBI:30616"/>
        <dbReference type="ChEBI" id="CHEBI:46858"/>
        <dbReference type="ChEBI" id="CHEBI:61978"/>
        <dbReference type="ChEBI" id="CHEBI:456216"/>
        <dbReference type="EC" id="2.7.10.2"/>
    </reaction>
</comment>
<feature type="domain" description="AAA" evidence="18">
    <location>
        <begin position="538"/>
        <end position="667"/>
    </location>
</feature>
<gene>
    <name evidence="20" type="ORF">ACFO0A_02780</name>
</gene>
<dbReference type="EMBL" id="JBHSDR010000003">
    <property type="protein sequence ID" value="MFC4293980.1"/>
    <property type="molecule type" value="Genomic_DNA"/>
</dbReference>
<evidence type="ECO:0000313" key="21">
    <source>
        <dbReference type="Proteomes" id="UP001595828"/>
    </source>
</evidence>
<dbReference type="Pfam" id="PF02706">
    <property type="entry name" value="Wzz"/>
    <property type="match status" value="1"/>
</dbReference>
<keyword evidence="10" id="KW-0418">Kinase</keyword>
<feature type="transmembrane region" description="Helical" evidence="16">
    <location>
        <begin position="448"/>
        <end position="470"/>
    </location>
</feature>
<dbReference type="RefSeq" id="WP_379537454.1">
    <property type="nucleotide sequence ID" value="NZ_JBHSDR010000003.1"/>
</dbReference>
<feature type="domain" description="Polysaccharide chain length determinant N-terminal" evidence="17">
    <location>
        <begin position="36"/>
        <end position="126"/>
    </location>
</feature>
<accession>A0ABV8RN51</accession>
<feature type="transmembrane region" description="Helical" evidence="16">
    <location>
        <begin position="48"/>
        <end position="66"/>
    </location>
</feature>
<dbReference type="EC" id="2.7.10.2" evidence="4"/>
<dbReference type="InterPro" id="IPR032807">
    <property type="entry name" value="GNVR"/>
</dbReference>
<evidence type="ECO:0000256" key="1">
    <source>
        <dbReference type="ARBA" id="ARBA00004429"/>
    </source>
</evidence>
<keyword evidence="8 16" id="KW-0812">Transmembrane</keyword>
<evidence type="ECO:0000259" key="19">
    <source>
        <dbReference type="Pfam" id="PF13807"/>
    </source>
</evidence>
<reference evidence="21" key="1">
    <citation type="journal article" date="2019" name="Int. J. Syst. Evol. Microbiol.">
        <title>The Global Catalogue of Microorganisms (GCM) 10K type strain sequencing project: providing services to taxonomists for standard genome sequencing and annotation.</title>
        <authorList>
            <consortium name="The Broad Institute Genomics Platform"/>
            <consortium name="The Broad Institute Genome Sequencing Center for Infectious Disease"/>
            <person name="Wu L."/>
            <person name="Ma J."/>
        </authorList>
    </citation>
    <scope>NUCLEOTIDE SEQUENCE [LARGE SCALE GENOMIC DNA]</scope>
    <source>
        <strain evidence="21">CGMCC 1.12989</strain>
    </source>
</reference>
<keyword evidence="14" id="KW-0829">Tyrosine-protein kinase</keyword>
<evidence type="ECO:0000256" key="5">
    <source>
        <dbReference type="ARBA" id="ARBA00022475"/>
    </source>
</evidence>